<dbReference type="InterPro" id="IPR002364">
    <property type="entry name" value="Quin_OxRdtase/zeta-crystal_CS"/>
</dbReference>
<dbReference type="AlphaFoldDB" id="A0A1I7BJ10"/>
<gene>
    <name evidence="4" type="ORF">SAMN05660657_03627</name>
</gene>
<dbReference type="Gene3D" id="3.40.50.720">
    <property type="entry name" value="NAD(P)-binding Rossmann-like Domain"/>
    <property type="match status" value="1"/>
</dbReference>
<dbReference type="Pfam" id="PF13602">
    <property type="entry name" value="ADH_zinc_N_2"/>
    <property type="match status" value="1"/>
</dbReference>
<dbReference type="InterPro" id="IPR050700">
    <property type="entry name" value="YIM1/Zinc_Alcohol_DH_Fams"/>
</dbReference>
<dbReference type="PANTHER" id="PTHR11695">
    <property type="entry name" value="ALCOHOL DEHYDROGENASE RELATED"/>
    <property type="match status" value="1"/>
</dbReference>
<evidence type="ECO:0000313" key="4">
    <source>
        <dbReference type="EMBL" id="SFT87168.1"/>
    </source>
</evidence>
<dbReference type="Pfam" id="PF08240">
    <property type="entry name" value="ADH_N"/>
    <property type="match status" value="1"/>
</dbReference>
<sequence length="360" mass="37759">MNVHAEDVVEMGDAPSPGRRTMSAIVQDRYGPDPEGVLRLTEIDQPTIAGDEVLVRVHAACVDRGTWHMMAGLPYPIRIAGFGLRRPKYANPGRNLAGTIEAVGADVTGFVPGDEVYGMATATFAEYVSARPAKLARKPANLSFEQAAAVPVSGGTALQAVRSLGRVHPGEKVLVIGASGGVGSFAVQIAKASGAEVTGVCSTSKADLVRARGADHVIDYAHEDFADGGPRFDVIIDIGGNARLPRLRRALTPRGRLVIVGGETGGRLLGGSDRGIRAKVLSLFVGQQMGTFVASEKAADLMTLRDLIEAGELVPAIDRIYPLREVPAAIERMQGGQARGKLVVSIRPCNVKTPASGSVT</sequence>
<dbReference type="STRING" id="1296565.SAMN05660657_03627"/>
<dbReference type="CDD" id="cd08267">
    <property type="entry name" value="MDR1"/>
    <property type="match status" value="1"/>
</dbReference>
<dbReference type="RefSeq" id="WP_245784807.1">
    <property type="nucleotide sequence ID" value="NZ_FPBA01000014.1"/>
</dbReference>
<dbReference type="SUPFAM" id="SSF51735">
    <property type="entry name" value="NAD(P)-binding Rossmann-fold domains"/>
    <property type="match status" value="1"/>
</dbReference>
<evidence type="ECO:0000256" key="2">
    <source>
        <dbReference type="SAM" id="MobiDB-lite"/>
    </source>
</evidence>
<accession>A0A1I7BJ10</accession>
<dbReference type="InterPro" id="IPR013154">
    <property type="entry name" value="ADH-like_N"/>
</dbReference>
<keyword evidence="1" id="KW-0560">Oxidoreductase</keyword>
<dbReference type="Gene3D" id="3.90.180.10">
    <property type="entry name" value="Medium-chain alcohol dehydrogenases, catalytic domain"/>
    <property type="match status" value="1"/>
</dbReference>
<evidence type="ECO:0000313" key="5">
    <source>
        <dbReference type="Proteomes" id="UP000199546"/>
    </source>
</evidence>
<reference evidence="5" key="1">
    <citation type="submission" date="2016-10" db="EMBL/GenBank/DDBJ databases">
        <authorList>
            <person name="Varghese N."/>
            <person name="Submissions S."/>
        </authorList>
    </citation>
    <scope>NUCLEOTIDE SEQUENCE [LARGE SCALE GENOMIC DNA]</scope>
    <source>
        <strain evidence="5">DSM 46136</strain>
    </source>
</reference>
<organism evidence="4 5">
    <name type="scientific">Geodermatophilus amargosae</name>
    <dbReference type="NCBI Taxonomy" id="1296565"/>
    <lineage>
        <taxon>Bacteria</taxon>
        <taxon>Bacillati</taxon>
        <taxon>Actinomycetota</taxon>
        <taxon>Actinomycetes</taxon>
        <taxon>Geodermatophilales</taxon>
        <taxon>Geodermatophilaceae</taxon>
        <taxon>Geodermatophilus</taxon>
    </lineage>
</organism>
<dbReference type="Proteomes" id="UP000199546">
    <property type="component" value="Unassembled WGS sequence"/>
</dbReference>
<proteinExistence type="predicted"/>
<dbReference type="PANTHER" id="PTHR11695:SF294">
    <property type="entry name" value="RETICULON-4-INTERACTING PROTEIN 1, MITOCHONDRIAL"/>
    <property type="match status" value="1"/>
</dbReference>
<evidence type="ECO:0000259" key="3">
    <source>
        <dbReference type="SMART" id="SM00829"/>
    </source>
</evidence>
<dbReference type="InterPro" id="IPR011032">
    <property type="entry name" value="GroES-like_sf"/>
</dbReference>
<dbReference type="EMBL" id="FPBA01000014">
    <property type="protein sequence ID" value="SFT87168.1"/>
    <property type="molecule type" value="Genomic_DNA"/>
</dbReference>
<dbReference type="InterPro" id="IPR020843">
    <property type="entry name" value="ER"/>
</dbReference>
<feature type="region of interest" description="Disordered" evidence="2">
    <location>
        <begin position="1"/>
        <end position="20"/>
    </location>
</feature>
<name>A0A1I7BJ10_9ACTN</name>
<protein>
    <submittedName>
        <fullName evidence="4">NADPH:quinone reductase</fullName>
    </submittedName>
</protein>
<dbReference type="GO" id="GO:0016491">
    <property type="term" value="F:oxidoreductase activity"/>
    <property type="evidence" value="ECO:0007669"/>
    <property type="project" value="UniProtKB-KW"/>
</dbReference>
<feature type="domain" description="Enoyl reductase (ER)" evidence="3">
    <location>
        <begin position="36"/>
        <end position="344"/>
    </location>
</feature>
<dbReference type="GO" id="GO:0008270">
    <property type="term" value="F:zinc ion binding"/>
    <property type="evidence" value="ECO:0007669"/>
    <property type="project" value="InterPro"/>
</dbReference>
<evidence type="ECO:0000256" key="1">
    <source>
        <dbReference type="ARBA" id="ARBA00023002"/>
    </source>
</evidence>
<dbReference type="SMART" id="SM00829">
    <property type="entry name" value="PKS_ER"/>
    <property type="match status" value="1"/>
</dbReference>
<dbReference type="PROSITE" id="PS01162">
    <property type="entry name" value="QOR_ZETA_CRYSTAL"/>
    <property type="match status" value="1"/>
</dbReference>
<dbReference type="SUPFAM" id="SSF50129">
    <property type="entry name" value="GroES-like"/>
    <property type="match status" value="1"/>
</dbReference>
<dbReference type="InterPro" id="IPR036291">
    <property type="entry name" value="NAD(P)-bd_dom_sf"/>
</dbReference>
<keyword evidence="5" id="KW-1185">Reference proteome</keyword>